<evidence type="ECO:0000259" key="1">
    <source>
        <dbReference type="Pfam" id="PF12706"/>
    </source>
</evidence>
<gene>
    <name evidence="2" type="ORF">G4L39_01455</name>
</gene>
<dbReference type="GO" id="GO:0005737">
    <property type="term" value="C:cytoplasm"/>
    <property type="evidence" value="ECO:0007669"/>
    <property type="project" value="TreeGrafter"/>
</dbReference>
<evidence type="ECO:0000313" key="2">
    <source>
        <dbReference type="EMBL" id="NGO38065.1"/>
    </source>
</evidence>
<proteinExistence type="predicted"/>
<reference evidence="2 3" key="1">
    <citation type="submission" date="2020-02" db="EMBL/GenBank/DDBJ databases">
        <title>Draft genome sequence of Limisphaera ngatamarikiensis NGM72.4T, a thermophilic Verrucomicrobia grouped in subdivision 3.</title>
        <authorList>
            <person name="Carere C.R."/>
            <person name="Steen J."/>
            <person name="Hugenholtz P."/>
            <person name="Stott M.B."/>
        </authorList>
    </citation>
    <scope>NUCLEOTIDE SEQUENCE [LARGE SCALE GENOMIC DNA]</scope>
    <source>
        <strain evidence="2 3">NGM72.4</strain>
    </source>
</reference>
<dbReference type="Proteomes" id="UP000477311">
    <property type="component" value="Unassembled WGS sequence"/>
</dbReference>
<organism evidence="2 3">
    <name type="scientific">Limisphaera ngatamarikiensis</name>
    <dbReference type="NCBI Taxonomy" id="1324935"/>
    <lineage>
        <taxon>Bacteria</taxon>
        <taxon>Pseudomonadati</taxon>
        <taxon>Verrucomicrobiota</taxon>
        <taxon>Verrucomicrobiia</taxon>
        <taxon>Limisphaerales</taxon>
        <taxon>Limisphaeraceae</taxon>
        <taxon>Limisphaera</taxon>
    </lineage>
</organism>
<dbReference type="GO" id="GO:0070290">
    <property type="term" value="F:N-acylphosphatidylethanolamine-specific phospholipase D activity"/>
    <property type="evidence" value="ECO:0007669"/>
    <property type="project" value="InterPro"/>
</dbReference>
<accession>A0A6M1RMV8</accession>
<name>A0A6M1RMV8_9BACT</name>
<dbReference type="EMBL" id="JAAKYA010000007">
    <property type="protein sequence ID" value="NGO38065.1"/>
    <property type="molecule type" value="Genomic_DNA"/>
</dbReference>
<dbReference type="Gene3D" id="3.60.15.10">
    <property type="entry name" value="Ribonuclease Z/Hydroxyacylglutathione hydrolase-like"/>
    <property type="match status" value="1"/>
</dbReference>
<comment type="caution">
    <text evidence="2">The sequence shown here is derived from an EMBL/GenBank/DDBJ whole genome shotgun (WGS) entry which is preliminary data.</text>
</comment>
<dbReference type="Pfam" id="PF12706">
    <property type="entry name" value="Lactamase_B_2"/>
    <property type="match status" value="1"/>
</dbReference>
<dbReference type="InterPro" id="IPR036866">
    <property type="entry name" value="RibonucZ/Hydroxyglut_hydro"/>
</dbReference>
<evidence type="ECO:0000313" key="3">
    <source>
        <dbReference type="Proteomes" id="UP000477311"/>
    </source>
</evidence>
<feature type="domain" description="Metallo-beta-lactamase" evidence="1">
    <location>
        <begin position="84"/>
        <end position="270"/>
    </location>
</feature>
<dbReference type="SUPFAM" id="SSF56281">
    <property type="entry name" value="Metallo-hydrolase/oxidoreductase"/>
    <property type="match status" value="1"/>
</dbReference>
<dbReference type="GO" id="GO:0008270">
    <property type="term" value="F:zinc ion binding"/>
    <property type="evidence" value="ECO:0007669"/>
    <property type="project" value="InterPro"/>
</dbReference>
<keyword evidence="2" id="KW-0378">Hydrolase</keyword>
<dbReference type="InterPro" id="IPR024884">
    <property type="entry name" value="NAPE-PLD"/>
</dbReference>
<dbReference type="PANTHER" id="PTHR15032">
    <property type="entry name" value="N-ACYL-PHOSPHATIDYLETHANOLAMINE-HYDROLYZING PHOSPHOLIPASE D"/>
    <property type="match status" value="1"/>
</dbReference>
<dbReference type="AlphaFoldDB" id="A0A6M1RMV8"/>
<dbReference type="RefSeq" id="WP_165105373.1">
    <property type="nucleotide sequence ID" value="NZ_JAAKYA010000007.1"/>
</dbReference>
<dbReference type="PIRSF" id="PIRSF038896">
    <property type="entry name" value="NAPE-PLD"/>
    <property type="match status" value="1"/>
</dbReference>
<sequence length="311" mass="36313">MTPGPRSKPPVYRRERRLPRRLRDLTPTKAFNPRTFFREMVWKALLTPRTGSPKPPAFPKLHQGQIALTWIGHASFLIQFNDLNVLIDPNFANWLFFLKRIRHSGLKVEDLPPIDLVLLTHAHFDHFHRPSLRKLPHPRIAVMPWGMGDLAHDLGFERIVELEWWDSFSHNGWKVTLTPCRHWGARVLRDDHRGYGGFILEYQGRRLYHAGDSAYFDGFKEIGQYCPPEIALLPIGAYKPDSFRNVHMGPEEALQVFKDVRAQWMVPMHYGTFRLSFEDPDEPPRLLRELARNEGLLSSIRFLEEGVPELF</sequence>
<keyword evidence="3" id="KW-1185">Reference proteome</keyword>
<protein>
    <submittedName>
        <fullName evidence="2">MBL fold metallo-hydrolase</fullName>
    </submittedName>
</protein>
<dbReference type="InterPro" id="IPR001279">
    <property type="entry name" value="Metallo-B-lactamas"/>
</dbReference>
<dbReference type="PANTHER" id="PTHR15032:SF4">
    <property type="entry name" value="N-ACYL-PHOSPHATIDYLETHANOLAMINE-HYDROLYZING PHOSPHOLIPASE D"/>
    <property type="match status" value="1"/>
</dbReference>